<dbReference type="GeneID" id="20283758"/>
<name>A0A068CCP3_9CAUD</name>
<dbReference type="EMBL" id="KJ817802">
    <property type="protein sequence ID" value="AID17983.1"/>
    <property type="molecule type" value="Genomic_DNA"/>
</dbReference>
<evidence type="ECO:0000313" key="1">
    <source>
        <dbReference type="EMBL" id="AID17983.1"/>
    </source>
</evidence>
<keyword evidence="2" id="KW-1185">Reference proteome</keyword>
<protein>
    <submittedName>
        <fullName evidence="1">Uncharacterized protein</fullName>
    </submittedName>
</protein>
<gene>
    <name evidence="1" type="ORF">BPABA14_00690</name>
</gene>
<dbReference type="KEGG" id="vg:20283758"/>
<dbReference type="InterPro" id="IPR056914">
    <property type="entry name" value="Gp53-like"/>
</dbReference>
<proteinExistence type="predicted"/>
<dbReference type="Pfam" id="PF23982">
    <property type="entry name" value="XM1_gp53_minor_capsid"/>
    <property type="match status" value="1"/>
</dbReference>
<organism evidence="1 2">
    <name type="scientific">Acinetobacter phage YMC-13-01-C62</name>
    <dbReference type="NCBI Taxonomy" id="1505225"/>
    <lineage>
        <taxon>Viruses</taxon>
        <taxon>Duplodnaviria</taxon>
        <taxon>Heunggongvirae</taxon>
        <taxon>Uroviricota</taxon>
        <taxon>Caudoviricetes</taxon>
        <taxon>Obolenskvirus</taxon>
        <taxon>Obolenskvirus AbC62</taxon>
    </lineage>
</organism>
<dbReference type="Proteomes" id="UP000027393">
    <property type="component" value="Segment"/>
</dbReference>
<sequence>MTLQQQVNIKMGTGVAGDFASQNPRHTLLSGRAQFRAGASGVVIARFAEADPDTGLVTNVISGTKPVGFVSRSGNIAVITQWLGQASMTIPAGKEITLHDKGDFYIQIATPTTVGQNVFASNADGSIAVSSADTLADHYATGFKVAIGAVANDLATITK</sequence>
<evidence type="ECO:0000313" key="2">
    <source>
        <dbReference type="Proteomes" id="UP000027393"/>
    </source>
</evidence>
<dbReference type="OrthoDB" id="17654at10239"/>
<accession>A0A068CCP3</accession>
<dbReference type="RefSeq" id="YP_009055490.1">
    <property type="nucleotide sequence ID" value="NC_024785.1"/>
</dbReference>
<reference evidence="1 2" key="1">
    <citation type="submission" date="2014-05" db="EMBL/GenBank/DDBJ databases">
        <title>Complete Genome Sequence of the Acinetobacter phage YMC/13/01/C62.</title>
        <authorList>
            <person name="Jeon J."/>
            <person name="Yong D."/>
            <person name="Lee K."/>
        </authorList>
    </citation>
    <scope>NUCLEOTIDE SEQUENCE [LARGE SCALE GENOMIC DNA]</scope>
</reference>